<keyword evidence="13" id="KW-1015">Disulfide bond</keyword>
<dbReference type="GO" id="GO:0006508">
    <property type="term" value="P:proteolysis"/>
    <property type="evidence" value="ECO:0007669"/>
    <property type="project" value="UniProtKB-KW"/>
</dbReference>
<accession>A0A9W9FKY4</accession>
<dbReference type="GO" id="GO:0005576">
    <property type="term" value="C:extracellular region"/>
    <property type="evidence" value="ECO:0007669"/>
    <property type="project" value="UniProtKB-SubCell"/>
</dbReference>
<evidence type="ECO:0000313" key="19">
    <source>
        <dbReference type="EMBL" id="KAJ5102072.1"/>
    </source>
</evidence>
<evidence type="ECO:0000256" key="17">
    <source>
        <dbReference type="SAM" id="SignalP"/>
    </source>
</evidence>
<dbReference type="Pfam" id="PF00026">
    <property type="entry name" value="Asp"/>
    <property type="match status" value="1"/>
</dbReference>
<comment type="subunit">
    <text evidence="5">Monomer.</text>
</comment>
<keyword evidence="7" id="KW-0964">Secreted</keyword>
<feature type="active site" evidence="15">
    <location>
        <position position="127"/>
    </location>
</feature>
<evidence type="ECO:0000256" key="15">
    <source>
        <dbReference type="PIRSR" id="PIRSR601461-1"/>
    </source>
</evidence>
<dbReference type="InterPro" id="IPR001969">
    <property type="entry name" value="Aspartic_peptidase_AS"/>
</dbReference>
<evidence type="ECO:0000256" key="10">
    <source>
        <dbReference type="ARBA" id="ARBA00022750"/>
    </source>
</evidence>
<reference evidence="19" key="2">
    <citation type="journal article" date="2023" name="IMA Fungus">
        <title>Comparative genomic study of the Penicillium genus elucidates a diverse pangenome and 15 lateral gene transfer events.</title>
        <authorList>
            <person name="Petersen C."/>
            <person name="Sorensen T."/>
            <person name="Nielsen M.R."/>
            <person name="Sondergaard T.E."/>
            <person name="Sorensen J.L."/>
            <person name="Fitzpatrick D.A."/>
            <person name="Frisvad J.C."/>
            <person name="Nielsen K.L."/>
        </authorList>
    </citation>
    <scope>NUCLEOTIDE SEQUENCE</scope>
    <source>
        <strain evidence="19">IBT 34128</strain>
    </source>
</reference>
<comment type="caution">
    <text evidence="19">The sequence shown here is derived from an EMBL/GenBank/DDBJ whole genome shotgun (WGS) entry which is preliminary data.</text>
</comment>
<evidence type="ECO:0000256" key="1">
    <source>
        <dbReference type="ARBA" id="ARBA00000043"/>
    </source>
</evidence>
<protein>
    <recommendedName>
        <fullName evidence="6">penicillopepsin</fullName>
        <ecNumber evidence="6">3.4.23.20</ecNumber>
    </recommendedName>
</protein>
<evidence type="ECO:0000256" key="8">
    <source>
        <dbReference type="ARBA" id="ARBA00022670"/>
    </source>
</evidence>
<dbReference type="PRINTS" id="PR00792">
    <property type="entry name" value="PEPSIN"/>
</dbReference>
<dbReference type="InterPro" id="IPR001461">
    <property type="entry name" value="Aspartic_peptidase_A1"/>
</dbReference>
<evidence type="ECO:0000256" key="2">
    <source>
        <dbReference type="ARBA" id="ARBA00002983"/>
    </source>
</evidence>
<dbReference type="SUPFAM" id="SSF50630">
    <property type="entry name" value="Acid proteases"/>
    <property type="match status" value="1"/>
</dbReference>
<evidence type="ECO:0000256" key="11">
    <source>
        <dbReference type="ARBA" id="ARBA00022801"/>
    </source>
</evidence>
<evidence type="ECO:0000256" key="9">
    <source>
        <dbReference type="ARBA" id="ARBA00022729"/>
    </source>
</evidence>
<evidence type="ECO:0000259" key="18">
    <source>
        <dbReference type="PROSITE" id="PS51767"/>
    </source>
</evidence>
<dbReference type="AlphaFoldDB" id="A0A9W9FKY4"/>
<dbReference type="OrthoDB" id="2747330at2759"/>
<keyword evidence="11 16" id="KW-0378">Hydrolase</keyword>
<dbReference type="InterPro" id="IPR021109">
    <property type="entry name" value="Peptidase_aspartic_dom_sf"/>
</dbReference>
<evidence type="ECO:0000313" key="20">
    <source>
        <dbReference type="Proteomes" id="UP001141434"/>
    </source>
</evidence>
<gene>
    <name evidence="19" type="ORF">NUU61_004294</name>
</gene>
<evidence type="ECO:0000256" key="4">
    <source>
        <dbReference type="ARBA" id="ARBA00007447"/>
    </source>
</evidence>
<dbReference type="InterPro" id="IPR033121">
    <property type="entry name" value="PEPTIDASE_A1"/>
</dbReference>
<keyword evidence="8 16" id="KW-0645">Protease</keyword>
<dbReference type="PROSITE" id="PS00141">
    <property type="entry name" value="ASP_PROTEASE"/>
    <property type="match status" value="1"/>
</dbReference>
<comment type="catalytic activity">
    <reaction evidence="1">
        <text>Hydrolysis of proteins with broad specificity similar to that of pepsin A, preferring hydrophobic residues at P1 and P1', but also cleaving 20-Gly-|-Glu-21 in the B chain of insulin. Clots milk, and activates trypsinogen.</text>
        <dbReference type="EC" id="3.4.23.20"/>
    </reaction>
</comment>
<keyword evidence="10 16" id="KW-0064">Aspartyl protease</keyword>
<keyword evidence="9 17" id="KW-0732">Signal</keyword>
<dbReference type="PANTHER" id="PTHR47966:SF23">
    <property type="entry name" value="ASPARTIC ENDOPEPTIDASE, PUTATIVE (AFU_ORTHOLOGUE AFUA_2G15950)-RELATED"/>
    <property type="match status" value="1"/>
</dbReference>
<feature type="active site" evidence="15">
    <location>
        <position position="313"/>
    </location>
</feature>
<feature type="domain" description="Peptidase A1" evidence="18">
    <location>
        <begin position="111"/>
        <end position="426"/>
    </location>
</feature>
<dbReference type="GO" id="GO:0004190">
    <property type="term" value="F:aspartic-type endopeptidase activity"/>
    <property type="evidence" value="ECO:0007669"/>
    <property type="project" value="UniProtKB-KW"/>
</dbReference>
<dbReference type="FunFam" id="2.40.70.10:FF:000026">
    <property type="entry name" value="Endothiapepsin"/>
    <property type="match status" value="1"/>
</dbReference>
<feature type="chain" id="PRO_5040934911" description="penicillopepsin" evidence="17">
    <location>
        <begin position="20"/>
        <end position="429"/>
    </location>
</feature>
<evidence type="ECO:0000256" key="6">
    <source>
        <dbReference type="ARBA" id="ARBA00013206"/>
    </source>
</evidence>
<dbReference type="PROSITE" id="PS51767">
    <property type="entry name" value="PEPTIDASE_A1"/>
    <property type="match status" value="1"/>
</dbReference>
<dbReference type="InterPro" id="IPR034163">
    <property type="entry name" value="Aspergillopepsin-like_cat_dom"/>
</dbReference>
<organism evidence="19 20">
    <name type="scientific">Penicillium alfredii</name>
    <dbReference type="NCBI Taxonomy" id="1506179"/>
    <lineage>
        <taxon>Eukaryota</taxon>
        <taxon>Fungi</taxon>
        <taxon>Dikarya</taxon>
        <taxon>Ascomycota</taxon>
        <taxon>Pezizomycotina</taxon>
        <taxon>Eurotiomycetes</taxon>
        <taxon>Eurotiomycetidae</taxon>
        <taxon>Eurotiales</taxon>
        <taxon>Aspergillaceae</taxon>
        <taxon>Penicillium</taxon>
    </lineage>
</organism>
<dbReference type="PANTHER" id="PTHR47966">
    <property type="entry name" value="BETA-SITE APP-CLEAVING ENZYME, ISOFORM A-RELATED"/>
    <property type="match status" value="1"/>
</dbReference>
<dbReference type="EC" id="3.4.23.20" evidence="6"/>
<evidence type="ECO:0000256" key="12">
    <source>
        <dbReference type="ARBA" id="ARBA00023145"/>
    </source>
</evidence>
<comment type="similarity">
    <text evidence="4 16">Belongs to the peptidase A1 family.</text>
</comment>
<proteinExistence type="inferred from homology"/>
<evidence type="ECO:0000256" key="3">
    <source>
        <dbReference type="ARBA" id="ARBA00004613"/>
    </source>
</evidence>
<evidence type="ECO:0000256" key="16">
    <source>
        <dbReference type="RuleBase" id="RU000454"/>
    </source>
</evidence>
<dbReference type="GeneID" id="81394044"/>
<dbReference type="CDD" id="cd06097">
    <property type="entry name" value="Aspergillopepsin_like"/>
    <property type="match status" value="1"/>
</dbReference>
<evidence type="ECO:0000256" key="7">
    <source>
        <dbReference type="ARBA" id="ARBA00022525"/>
    </source>
</evidence>
<dbReference type="EMBL" id="JAPMSZ010000005">
    <property type="protein sequence ID" value="KAJ5102072.1"/>
    <property type="molecule type" value="Genomic_DNA"/>
</dbReference>
<keyword evidence="14" id="KW-0325">Glycoprotein</keyword>
<keyword evidence="20" id="KW-1185">Reference proteome</keyword>
<dbReference type="RefSeq" id="XP_056512903.1">
    <property type="nucleotide sequence ID" value="XM_056654876.1"/>
</dbReference>
<evidence type="ECO:0000256" key="14">
    <source>
        <dbReference type="ARBA" id="ARBA00023180"/>
    </source>
</evidence>
<sequence>MHLLLSFLLLFSLSYTVLSIPTISRPRREGRSFRVEQVKRSDYVAHGPAALRNAYRKYGIALTDFNGVDLEDFEPLEVKHSSAVAGDQDTAPGSDQTGAVSATSVQSDVEFVSPVVVGGQNVSLIFDTGSADMWVMNTKLPESLLHGHTAFDPKKSRTFHDVEGGEFNISYGDSSYAYGGVGKDTVSIGGATVAEQTFGLPTSVSESFTEDTASNGLVGLGFSSINTMQPGPQKTFFDNVAASLDEPVLTARLRSDGVGEYEFGRVDQRKYSGSLVNISVDASNGFWQFDAGQFAVGDGPLRKVTGRSIAIADTGTSLMLASSDLVQAYYREVGGALYAGSVGGYIYPCKTDLPNLSVALGNKFKATIPGSFIHFAEVGKNKTTGEQLCFGGVQSNEGSDMQIFGDVFLKSLFVVFDQRGPSLGFASPT</sequence>
<evidence type="ECO:0000256" key="13">
    <source>
        <dbReference type="ARBA" id="ARBA00023157"/>
    </source>
</evidence>
<keyword evidence="12" id="KW-0865">Zymogen</keyword>
<comment type="function">
    <text evidence="2">Secreted aspartic endopeptidase that allows assimilation of proteinaceous substrates. The scissile peptide bond is attacked by a nucleophilic water molecule activated by two aspartic residues in the active site. Shows a broad primary substrate specificity. Favors hydrophobic residues at the P1 and P1' positions, but can also activate trypsinogen and hydrolyze the B chain of insulin between positions 'Gly-20' and 'Glu-21'.</text>
</comment>
<dbReference type="FunFam" id="2.40.70.10:FF:000024">
    <property type="entry name" value="Endothiapepsin"/>
    <property type="match status" value="1"/>
</dbReference>
<dbReference type="Proteomes" id="UP001141434">
    <property type="component" value="Unassembled WGS sequence"/>
</dbReference>
<reference evidence="19" key="1">
    <citation type="submission" date="2022-11" db="EMBL/GenBank/DDBJ databases">
        <authorList>
            <person name="Petersen C."/>
        </authorList>
    </citation>
    <scope>NUCLEOTIDE SEQUENCE</scope>
    <source>
        <strain evidence="19">IBT 34128</strain>
    </source>
</reference>
<feature type="signal peptide" evidence="17">
    <location>
        <begin position="1"/>
        <end position="19"/>
    </location>
</feature>
<name>A0A9W9FKY4_9EURO</name>
<comment type="subcellular location">
    <subcellularLocation>
        <location evidence="3">Secreted</location>
    </subcellularLocation>
</comment>
<evidence type="ECO:0000256" key="5">
    <source>
        <dbReference type="ARBA" id="ARBA00011245"/>
    </source>
</evidence>
<dbReference type="Gene3D" id="2.40.70.10">
    <property type="entry name" value="Acid Proteases"/>
    <property type="match status" value="2"/>
</dbReference>